<reference evidence="3" key="1">
    <citation type="journal article" date="2019" name="Int. J. Syst. Evol. Microbiol.">
        <title>The Global Catalogue of Microorganisms (GCM) 10K type strain sequencing project: providing services to taxonomists for standard genome sequencing and annotation.</title>
        <authorList>
            <consortium name="The Broad Institute Genomics Platform"/>
            <consortium name="The Broad Institute Genome Sequencing Center for Infectious Disease"/>
            <person name="Wu L."/>
            <person name="Ma J."/>
        </authorList>
    </citation>
    <scope>NUCLEOTIDE SEQUENCE [LARGE SCALE GENOMIC DNA]</scope>
    <source>
        <strain evidence="3">KCTC 22209</strain>
    </source>
</reference>
<gene>
    <name evidence="2" type="ORF">ACFS6I_22390</name>
</gene>
<organism evidence="2 3">
    <name type="scientific">Sphingobacterium anhuiense</name>
    <dbReference type="NCBI Taxonomy" id="493780"/>
    <lineage>
        <taxon>Bacteria</taxon>
        <taxon>Pseudomonadati</taxon>
        <taxon>Bacteroidota</taxon>
        <taxon>Sphingobacteriia</taxon>
        <taxon>Sphingobacteriales</taxon>
        <taxon>Sphingobacteriaceae</taxon>
        <taxon>Sphingobacterium</taxon>
    </lineage>
</organism>
<proteinExistence type="predicted"/>
<evidence type="ECO:0000259" key="1">
    <source>
        <dbReference type="Pfam" id="PF00534"/>
    </source>
</evidence>
<dbReference type="Gene3D" id="3.40.50.2000">
    <property type="entry name" value="Glycogen Phosphorylase B"/>
    <property type="match status" value="2"/>
</dbReference>
<dbReference type="GO" id="GO:0016757">
    <property type="term" value="F:glycosyltransferase activity"/>
    <property type="evidence" value="ECO:0007669"/>
    <property type="project" value="UniProtKB-KW"/>
</dbReference>
<sequence>MKILLVQHLYFINGSGGTEKICSFLANSFVNNGHQVEIATNENISGKAIFKLHSLVKVTNIYSPDLIQKNQIPISNYSGSNPFNWLIHKIRKKYAKAYNSILKMSMKGEQNLFVYNLERRAKAWKTYIDEVKPDVIITMSIGSLLEITYNNEITVPIIDSVNGRPDYDYTNIFGGRKPFEVKLLKNSFQNLAGVQLLFAGYSDYLPDCFVGKVAVIPNPVPRIKEFVNHFISKDRYKVIHIARLDMACKQQHLAIESFAKLAPQYINWDFELWGVGSDMQRLQKQITDLNMEDRIFLKGFTEDPIQKLKEADIFIFPSKYEGFGLALAEAMSAGLPAIGFKSCSGVNEIIKHNETGFLVNDNIELCVCLEKLMVSPALRDQLGKNAKISIEDFSEESISEKWQKFVQEIVYSSAVTKNIRI</sequence>
<dbReference type="InterPro" id="IPR001296">
    <property type="entry name" value="Glyco_trans_1"/>
</dbReference>
<dbReference type="Proteomes" id="UP001597509">
    <property type="component" value="Unassembled WGS sequence"/>
</dbReference>
<name>A0ABW5Z1J7_9SPHI</name>
<keyword evidence="3" id="KW-1185">Reference proteome</keyword>
<keyword evidence="2" id="KW-0328">Glycosyltransferase</keyword>
<dbReference type="RefSeq" id="WP_380923907.1">
    <property type="nucleotide sequence ID" value="NZ_JBHUPE010000014.1"/>
</dbReference>
<dbReference type="SUPFAM" id="SSF53756">
    <property type="entry name" value="UDP-Glycosyltransferase/glycogen phosphorylase"/>
    <property type="match status" value="1"/>
</dbReference>
<feature type="domain" description="Glycosyl transferase family 1" evidence="1">
    <location>
        <begin position="224"/>
        <end position="387"/>
    </location>
</feature>
<dbReference type="EMBL" id="JBHUPE010000014">
    <property type="protein sequence ID" value="MFD2906694.1"/>
    <property type="molecule type" value="Genomic_DNA"/>
</dbReference>
<keyword evidence="2" id="KW-0808">Transferase</keyword>
<evidence type="ECO:0000313" key="2">
    <source>
        <dbReference type="EMBL" id="MFD2906694.1"/>
    </source>
</evidence>
<dbReference type="PANTHER" id="PTHR12526">
    <property type="entry name" value="GLYCOSYLTRANSFERASE"/>
    <property type="match status" value="1"/>
</dbReference>
<evidence type="ECO:0000313" key="3">
    <source>
        <dbReference type="Proteomes" id="UP001597509"/>
    </source>
</evidence>
<dbReference type="EC" id="2.4.-.-" evidence="2"/>
<comment type="caution">
    <text evidence="2">The sequence shown here is derived from an EMBL/GenBank/DDBJ whole genome shotgun (WGS) entry which is preliminary data.</text>
</comment>
<protein>
    <submittedName>
        <fullName evidence="2">Glycosyltransferase</fullName>
        <ecNumber evidence="2">2.4.-.-</ecNumber>
    </submittedName>
</protein>
<dbReference type="Pfam" id="PF00534">
    <property type="entry name" value="Glycos_transf_1"/>
    <property type="match status" value="1"/>
</dbReference>
<accession>A0ABW5Z1J7</accession>